<dbReference type="AlphaFoldDB" id="A0A5C1Q0M6"/>
<evidence type="ECO:0000259" key="5">
    <source>
        <dbReference type="Pfam" id="PF05567"/>
    </source>
</evidence>
<evidence type="ECO:0000256" key="4">
    <source>
        <dbReference type="SAM" id="SignalP"/>
    </source>
</evidence>
<evidence type="ECO:0000256" key="3">
    <source>
        <dbReference type="SAM" id="MobiDB-lite"/>
    </source>
</evidence>
<evidence type="ECO:0000256" key="2">
    <source>
        <dbReference type="ARBA" id="ARBA00022837"/>
    </source>
</evidence>
<dbReference type="EMBL" id="JBEPLS010000004">
    <property type="protein sequence ID" value="MET3603730.1"/>
    <property type="molecule type" value="Genomic_DNA"/>
</dbReference>
<feature type="signal peptide" evidence="4">
    <location>
        <begin position="1"/>
        <end position="25"/>
    </location>
</feature>
<dbReference type="InterPro" id="IPR008707">
    <property type="entry name" value="B-propeller_PilY1"/>
</dbReference>
<feature type="domain" description="PilY1 beta-propeller" evidence="5">
    <location>
        <begin position="672"/>
        <end position="1016"/>
    </location>
</feature>
<feature type="chain" id="PRO_5044618768" evidence="4">
    <location>
        <begin position="26"/>
        <end position="1151"/>
    </location>
</feature>
<accession>A0A5C1Q0M6</accession>
<proteinExistence type="predicted"/>
<evidence type="ECO:0000313" key="6">
    <source>
        <dbReference type="EMBL" id="MET3603730.1"/>
    </source>
</evidence>
<gene>
    <name evidence="6" type="ORF">ABIC99_001521</name>
    <name evidence="7" type="ORF">EWH46_06580</name>
</gene>
<reference evidence="7 8" key="1">
    <citation type="submission" date="2019-02" db="EMBL/GenBank/DDBJ databases">
        <title>Complete Genome Sequence and Methylome Analysis of Sphaerotilus natans subsp. sulfidivorans D-507.</title>
        <authorList>
            <person name="Fomenkov A."/>
            <person name="Gridneva E."/>
            <person name="Smolyakov D."/>
            <person name="Dubinina G."/>
            <person name="Vincze T."/>
            <person name="Grabovich M."/>
            <person name="Roberts R.J."/>
        </authorList>
    </citation>
    <scope>NUCLEOTIDE SEQUENCE [LARGE SCALE GENOMIC DNA]</scope>
    <source>
        <strain evidence="7 8">D-507</strain>
    </source>
</reference>
<keyword evidence="2" id="KW-0106">Calcium</keyword>
<keyword evidence="1" id="KW-0479">Metal-binding</keyword>
<evidence type="ECO:0000313" key="8">
    <source>
        <dbReference type="Proteomes" id="UP000323522"/>
    </source>
</evidence>
<evidence type="ECO:0000256" key="1">
    <source>
        <dbReference type="ARBA" id="ARBA00022723"/>
    </source>
</evidence>
<dbReference type="GO" id="GO:0046872">
    <property type="term" value="F:metal ion binding"/>
    <property type="evidence" value="ECO:0007669"/>
    <property type="project" value="UniProtKB-KW"/>
</dbReference>
<dbReference type="Pfam" id="PF05567">
    <property type="entry name" value="T4P_PilY1"/>
    <property type="match status" value="1"/>
</dbReference>
<organism evidence="7 8">
    <name type="scientific">Sphaerotilus sulfidivorans</name>
    <dbReference type="NCBI Taxonomy" id="639200"/>
    <lineage>
        <taxon>Bacteria</taxon>
        <taxon>Pseudomonadati</taxon>
        <taxon>Pseudomonadota</taxon>
        <taxon>Betaproteobacteria</taxon>
        <taxon>Burkholderiales</taxon>
        <taxon>Sphaerotilaceae</taxon>
        <taxon>Sphaerotilus</taxon>
    </lineage>
</organism>
<name>A0A5C1Q0M6_9BURK</name>
<dbReference type="Proteomes" id="UP001549111">
    <property type="component" value="Unassembled WGS sequence"/>
</dbReference>
<protein>
    <submittedName>
        <fullName evidence="6 7">Pilus assembly protein PilY</fullName>
    </submittedName>
</protein>
<dbReference type="KEGG" id="snn:EWH46_06580"/>
<dbReference type="EMBL" id="CP035708">
    <property type="protein sequence ID" value="QEN00476.1"/>
    <property type="molecule type" value="Genomic_DNA"/>
</dbReference>
<dbReference type="Proteomes" id="UP000323522">
    <property type="component" value="Chromosome"/>
</dbReference>
<evidence type="ECO:0000313" key="7">
    <source>
        <dbReference type="EMBL" id="QEN00476.1"/>
    </source>
</evidence>
<dbReference type="OrthoDB" id="7156875at2"/>
<sequence length="1151" mass="123106">MTRPLASSPAVLAAALALTAPLAPAQMIDVAQGPLNAAGTQVKPNIMFILDDSGSMNFEFMPDEVGMTKDWSRDTQRGEFMVGYWSAQCNGVAFDPSLEYAPPVNAAGAAYPNASFTAALPDGFRGSTATTNLPTNLNNSFYYVYVPYTGSPAAMSWTYYSSGAANESTVFYRECMQTMAAAEASGRFRKVTLNTADTSAEAVALRQKYANWYTYYRSRKLTMRSAVGRSFRSIGENYRVGITLLSDASVTSSSFLNVADFVDRSGVGSGLQRSDFYRLLYSAETVDGYTPLRGALSKVGRYFGKTYPGQSTDPVQHSCQRNYALLSTDGYWNVGIPTEPGYETGNYRPLKLDNSGLVGQQDGALDAPYRDSTGSNGGGGDSNSLADVAYHFWNEDLRPDMKDNVPATERDSATHQHLTTFTVGLGVRGTLTYDRNYLTQTSGDYADIVAGRKQWPVPTGTKDSSAYGDATHIDDLWHAAVNGRGQYFSASNPDSLADAISTMISEISKDSGSGAGAGTSTLTPVTGDDWIFLPSFSSSPSWYGDIRAFRFASDPLTGALIAPDTAEGKEIWSARRKLDARAEPRRILFGKPDGTLADFTYANLQAANLQGSFDIACTATKSSLSQCAMLSDAAKAKVNGPNLVSYLRGDTSLYMSQKITENQVFRTRSSLLGDFVNSSPVYLAKAPFKYADAGYSAFATAQASRLKMIYAAANDGMLHAFRVGESTTDSTGGEEAWAFVPRGVINGESMWRLADTTYEANHRNLLDATPVIGDVYDSTTKQWRTILVGGMGAGGRYYYALDITSPLQPQLLWEFTDGNLGLTFGNPVITKNAAGRWVVAFTSGLNNVGDGIGRLFVLDAVDGRLLQRVATPAGNATAPNNLGRLNAWVASETDNTALRYYAGDMQGSLWRFDADDRVAPSGTEAVRLGRALDANGTPQPIVGMPLLTETTTNGVATAIISFGTGRLTNIGDLASTGVQSIYAIKDTLQATGIGGSGDTQVALRHRDANLVQQTLVTSTGTRRVDPVNPVDWSLQNGWYVDLSLSSGERVVLDGVPLGSGVLAYASSIPNSDPCSSGGSAWLYQFDIGKGSVLAATSYSSLLVGIGRTVDSKGNISVVATARDQSLSLAASSAGVTTKSNRVRRTAWRELN</sequence>
<dbReference type="RefSeq" id="WP_149503208.1">
    <property type="nucleotide sequence ID" value="NZ_CP035708.1"/>
</dbReference>
<keyword evidence="9" id="KW-1185">Reference proteome</keyword>
<evidence type="ECO:0000313" key="9">
    <source>
        <dbReference type="Proteomes" id="UP001549111"/>
    </source>
</evidence>
<keyword evidence="4" id="KW-0732">Signal</keyword>
<reference evidence="6 9" key="2">
    <citation type="submission" date="2024-06" db="EMBL/GenBank/DDBJ databases">
        <title>Genomic Encyclopedia of Type Strains, Phase IV (KMG-IV): sequencing the most valuable type-strain genomes for metagenomic binning, comparative biology and taxonomic classification.</title>
        <authorList>
            <person name="Goeker M."/>
        </authorList>
    </citation>
    <scope>NUCLEOTIDE SEQUENCE [LARGE SCALE GENOMIC DNA]</scope>
    <source>
        <strain evidence="6 9">D-501</strain>
    </source>
</reference>
<feature type="region of interest" description="Disordered" evidence="3">
    <location>
        <begin position="361"/>
        <end position="383"/>
    </location>
</feature>